<dbReference type="Gene3D" id="3.40.50.300">
    <property type="entry name" value="P-loop containing nucleotide triphosphate hydrolases"/>
    <property type="match status" value="1"/>
</dbReference>
<evidence type="ECO:0000313" key="6">
    <source>
        <dbReference type="EMBL" id="GAG26236.1"/>
    </source>
</evidence>
<dbReference type="InterPro" id="IPR025943">
    <property type="entry name" value="Sigma_54_int_dom_ATP-bd_2"/>
</dbReference>
<name>X0XMP2_9ZZZZ</name>
<dbReference type="InterPro" id="IPR003018">
    <property type="entry name" value="GAF"/>
</dbReference>
<feature type="non-terminal residue" evidence="6">
    <location>
        <position position="261"/>
    </location>
</feature>
<dbReference type="SUPFAM" id="SSF55781">
    <property type="entry name" value="GAF domain-like"/>
    <property type="match status" value="1"/>
</dbReference>
<dbReference type="PROSITE" id="PS00675">
    <property type="entry name" value="SIGMA54_INTERACT_1"/>
    <property type="match status" value="1"/>
</dbReference>
<dbReference type="CDD" id="cd00009">
    <property type="entry name" value="AAA"/>
    <property type="match status" value="1"/>
</dbReference>
<dbReference type="GO" id="GO:0003677">
    <property type="term" value="F:DNA binding"/>
    <property type="evidence" value="ECO:0007669"/>
    <property type="project" value="UniProtKB-KW"/>
</dbReference>
<evidence type="ECO:0000256" key="4">
    <source>
        <dbReference type="ARBA" id="ARBA00023163"/>
    </source>
</evidence>
<feature type="non-terminal residue" evidence="6">
    <location>
        <position position="1"/>
    </location>
</feature>
<gene>
    <name evidence="6" type="ORF">S01H1_49958</name>
</gene>
<evidence type="ECO:0000259" key="5">
    <source>
        <dbReference type="PROSITE" id="PS50045"/>
    </source>
</evidence>
<dbReference type="PROSITE" id="PS00676">
    <property type="entry name" value="SIGMA54_INTERACT_2"/>
    <property type="match status" value="1"/>
</dbReference>
<dbReference type="SUPFAM" id="SSF52540">
    <property type="entry name" value="P-loop containing nucleoside triphosphate hydrolases"/>
    <property type="match status" value="1"/>
</dbReference>
<keyword evidence="4" id="KW-0804">Transcription</keyword>
<dbReference type="GO" id="GO:0006355">
    <property type="term" value="P:regulation of DNA-templated transcription"/>
    <property type="evidence" value="ECO:0007669"/>
    <property type="project" value="InterPro"/>
</dbReference>
<evidence type="ECO:0000256" key="2">
    <source>
        <dbReference type="ARBA" id="ARBA00022840"/>
    </source>
</evidence>
<dbReference type="Pfam" id="PF13185">
    <property type="entry name" value="GAF_2"/>
    <property type="match status" value="1"/>
</dbReference>
<dbReference type="PANTHER" id="PTHR32071">
    <property type="entry name" value="TRANSCRIPTIONAL REGULATORY PROTEIN"/>
    <property type="match status" value="1"/>
</dbReference>
<dbReference type="GO" id="GO:0005524">
    <property type="term" value="F:ATP binding"/>
    <property type="evidence" value="ECO:0007669"/>
    <property type="project" value="UniProtKB-KW"/>
</dbReference>
<protein>
    <recommendedName>
        <fullName evidence="5">Sigma-54 factor interaction domain-containing protein</fullName>
    </recommendedName>
</protein>
<accession>X0XMP2</accession>
<keyword evidence="1" id="KW-0547">Nucleotide-binding</keyword>
<dbReference type="EMBL" id="BARS01032169">
    <property type="protein sequence ID" value="GAG26236.1"/>
    <property type="molecule type" value="Genomic_DNA"/>
</dbReference>
<dbReference type="AlphaFoldDB" id="X0XMP2"/>
<dbReference type="InterPro" id="IPR002078">
    <property type="entry name" value="Sigma_54_int"/>
</dbReference>
<dbReference type="InterPro" id="IPR027417">
    <property type="entry name" value="P-loop_NTPase"/>
</dbReference>
<organism evidence="6">
    <name type="scientific">marine sediment metagenome</name>
    <dbReference type="NCBI Taxonomy" id="412755"/>
    <lineage>
        <taxon>unclassified sequences</taxon>
        <taxon>metagenomes</taxon>
        <taxon>ecological metagenomes</taxon>
    </lineage>
</organism>
<evidence type="ECO:0000256" key="3">
    <source>
        <dbReference type="ARBA" id="ARBA00023015"/>
    </source>
</evidence>
<dbReference type="Gene3D" id="3.30.450.40">
    <property type="match status" value="1"/>
</dbReference>
<proteinExistence type="predicted"/>
<keyword evidence="3" id="KW-0805">Transcription regulation</keyword>
<reference evidence="6" key="1">
    <citation type="journal article" date="2014" name="Front. Microbiol.">
        <title>High frequency of phylogenetically diverse reductive dehalogenase-homologous genes in deep subseafloor sedimentary metagenomes.</title>
        <authorList>
            <person name="Kawai M."/>
            <person name="Futagami T."/>
            <person name="Toyoda A."/>
            <person name="Takaki Y."/>
            <person name="Nishi S."/>
            <person name="Hori S."/>
            <person name="Arai W."/>
            <person name="Tsubouchi T."/>
            <person name="Morono Y."/>
            <person name="Uchiyama I."/>
            <person name="Ito T."/>
            <person name="Fujiyama A."/>
            <person name="Inagaki F."/>
            <person name="Takami H."/>
        </authorList>
    </citation>
    <scope>NUCLEOTIDE SEQUENCE</scope>
    <source>
        <strain evidence="6">Expedition CK06-06</strain>
    </source>
</reference>
<dbReference type="Pfam" id="PF00158">
    <property type="entry name" value="Sigma54_activat"/>
    <property type="match status" value="1"/>
</dbReference>
<keyword evidence="2" id="KW-0067">ATP-binding</keyword>
<comment type="caution">
    <text evidence="6">The sequence shown here is derived from an EMBL/GenBank/DDBJ whole genome shotgun (WGS) entry which is preliminary data.</text>
</comment>
<dbReference type="PROSITE" id="PS50045">
    <property type="entry name" value="SIGMA54_INTERACT_4"/>
    <property type="match status" value="1"/>
</dbReference>
<feature type="domain" description="Sigma-54 factor interaction" evidence="5">
    <location>
        <begin position="122"/>
        <end position="261"/>
    </location>
</feature>
<sequence length="261" mass="28968">AKVLETGEPVRLENALNDPSYRAKESVQDLRLTSILCVPILVNEKIAALVHLESDRRGHFKQQHVDLLLSLLEIAGSTLAALQATEGVIRERDELRQSKIRAQEELEESRATLAREWSFGRFVGRSNVVRDLEESLHKTAETDFPVLLTGETGTGKSILARVLHHAGPRSKKAFVTVFCPSLEKGMVETELFGHKRGAFTGAVADRVGKVQVAEKGTLFLDEIGELPPEIQPKLLRLLQEKTFERIGDPNERPADVRVIAA</sequence>
<dbReference type="InterPro" id="IPR025662">
    <property type="entry name" value="Sigma_54_int_dom_ATP-bd_1"/>
</dbReference>
<evidence type="ECO:0000256" key="1">
    <source>
        <dbReference type="ARBA" id="ARBA00022741"/>
    </source>
</evidence>
<dbReference type="InterPro" id="IPR029016">
    <property type="entry name" value="GAF-like_dom_sf"/>
</dbReference>